<dbReference type="AlphaFoldDB" id="A0A1E3RPN3"/>
<dbReference type="InterPro" id="IPR035166">
    <property type="entry name" value="DUF5336"/>
</dbReference>
<proteinExistence type="predicted"/>
<accession>A0A1E3RPN3</accession>
<keyword evidence="2" id="KW-0472">Membrane</keyword>
<dbReference type="EMBL" id="MIHA01000002">
    <property type="protein sequence ID" value="ODQ91819.1"/>
    <property type="molecule type" value="Genomic_DNA"/>
</dbReference>
<name>A0A1E3RPN3_MYCFV</name>
<dbReference type="Proteomes" id="UP000094053">
    <property type="component" value="Unassembled WGS sequence"/>
</dbReference>
<feature type="region of interest" description="Disordered" evidence="1">
    <location>
        <begin position="171"/>
        <end position="217"/>
    </location>
</feature>
<dbReference type="STRING" id="1776.BHQ18_02860"/>
<evidence type="ECO:0000256" key="2">
    <source>
        <dbReference type="SAM" id="Phobius"/>
    </source>
</evidence>
<protein>
    <recommendedName>
        <fullName evidence="5">Transmembrane protein</fullName>
    </recommendedName>
</protein>
<evidence type="ECO:0000313" key="3">
    <source>
        <dbReference type="EMBL" id="ODQ91819.1"/>
    </source>
</evidence>
<feature type="compositionally biased region" description="Polar residues" evidence="1">
    <location>
        <begin position="207"/>
        <end position="217"/>
    </location>
</feature>
<keyword evidence="4" id="KW-1185">Reference proteome</keyword>
<evidence type="ECO:0008006" key="5">
    <source>
        <dbReference type="Google" id="ProtNLM"/>
    </source>
</evidence>
<evidence type="ECO:0000256" key="1">
    <source>
        <dbReference type="SAM" id="MobiDB-lite"/>
    </source>
</evidence>
<comment type="caution">
    <text evidence="3">The sequence shown here is derived from an EMBL/GenBank/DDBJ whole genome shotgun (WGS) entry which is preliminary data.</text>
</comment>
<evidence type="ECO:0000313" key="4">
    <source>
        <dbReference type="Proteomes" id="UP000094053"/>
    </source>
</evidence>
<gene>
    <name evidence="3" type="ORF">BHQ18_02860</name>
</gene>
<dbReference type="Pfam" id="PF17270">
    <property type="entry name" value="DUF5336"/>
    <property type="match status" value="1"/>
</dbReference>
<keyword evidence="2" id="KW-1133">Transmembrane helix</keyword>
<keyword evidence="2" id="KW-0812">Transmembrane</keyword>
<feature type="transmembrane region" description="Helical" evidence="2">
    <location>
        <begin position="51"/>
        <end position="70"/>
    </location>
</feature>
<sequence length="217" mass="21771">MMLVIVAVLGLFAYGVGFADPGEAALWSVRFAAAAALMAVFGLLSSVGRLAVAVAVLAGLGFLDGLWSVLGGDDPGWVAVVLVALGALQTVAATAALLVGDAGDEQAAPAGYEAYVDYYNKAVRSYYDQHAQAGTEQMPRSGYGQGHGAAQASTDAQYAGYADYADLGRAAPTVSDSQSAGPAAARPSGLPSVGQAPASADRYRPESGQSAPPSSPA</sequence>
<feature type="transmembrane region" description="Helical" evidence="2">
    <location>
        <begin position="76"/>
        <end position="99"/>
    </location>
</feature>
<organism evidence="3 4">
    <name type="scientific">Mycolicibacterium flavescens</name>
    <name type="common">Mycobacterium flavescens</name>
    <dbReference type="NCBI Taxonomy" id="1776"/>
    <lineage>
        <taxon>Bacteria</taxon>
        <taxon>Bacillati</taxon>
        <taxon>Actinomycetota</taxon>
        <taxon>Actinomycetes</taxon>
        <taxon>Mycobacteriales</taxon>
        <taxon>Mycobacteriaceae</taxon>
        <taxon>Mycolicibacterium</taxon>
    </lineage>
</organism>
<reference evidence="4" key="1">
    <citation type="submission" date="2016-09" db="EMBL/GenBank/DDBJ databases">
        <authorList>
            <person name="Greninger A.L."/>
            <person name="Jerome K.R."/>
            <person name="Mcnair B."/>
            <person name="Wallis C."/>
            <person name="Fang F."/>
        </authorList>
    </citation>
    <scope>NUCLEOTIDE SEQUENCE [LARGE SCALE GENOMIC DNA]</scope>
    <source>
        <strain evidence="4">M6</strain>
    </source>
</reference>